<dbReference type="AlphaFoldDB" id="A0A5R9DX13"/>
<dbReference type="EMBL" id="VBSP01000012">
    <property type="protein sequence ID" value="TLQ41695.1"/>
    <property type="molecule type" value="Genomic_DNA"/>
</dbReference>
<comment type="caution">
    <text evidence="4">The sequence shown here is derived from an EMBL/GenBank/DDBJ whole genome shotgun (WGS) entry which is preliminary data.</text>
</comment>
<dbReference type="Pfam" id="PF01022">
    <property type="entry name" value="HTH_5"/>
    <property type="match status" value="1"/>
</dbReference>
<organism evidence="4 5">
    <name type="scientific">Ruoffia tabacinasalis</name>
    <dbReference type="NCBI Taxonomy" id="87458"/>
    <lineage>
        <taxon>Bacteria</taxon>
        <taxon>Bacillati</taxon>
        <taxon>Bacillota</taxon>
        <taxon>Bacilli</taxon>
        <taxon>Lactobacillales</taxon>
        <taxon>Aerococcaceae</taxon>
        <taxon>Ruoffia</taxon>
    </lineage>
</organism>
<keyword evidence="1" id="KW-0805">Transcription regulation</keyword>
<keyword evidence="3" id="KW-0804">Transcription</keyword>
<dbReference type="CDD" id="cd00090">
    <property type="entry name" value="HTH_ARSR"/>
    <property type="match status" value="1"/>
</dbReference>
<dbReference type="NCBIfam" id="NF033788">
    <property type="entry name" value="HTH_metalloreg"/>
    <property type="match status" value="1"/>
</dbReference>
<protein>
    <submittedName>
        <fullName evidence="4">Winged helix-turn-helix transcriptional regulator</fullName>
    </submittedName>
</protein>
<dbReference type="OrthoDB" id="9794330at2"/>
<dbReference type="GO" id="GO:0003700">
    <property type="term" value="F:DNA-binding transcription factor activity"/>
    <property type="evidence" value="ECO:0007669"/>
    <property type="project" value="InterPro"/>
</dbReference>
<evidence type="ECO:0000313" key="4">
    <source>
        <dbReference type="EMBL" id="TLQ41695.1"/>
    </source>
</evidence>
<dbReference type="PANTHER" id="PTHR43132">
    <property type="entry name" value="ARSENICAL RESISTANCE OPERON REPRESSOR ARSR-RELATED"/>
    <property type="match status" value="1"/>
</dbReference>
<evidence type="ECO:0000256" key="3">
    <source>
        <dbReference type="ARBA" id="ARBA00023163"/>
    </source>
</evidence>
<reference evidence="4 5" key="1">
    <citation type="submission" date="2019-05" db="EMBL/GenBank/DDBJ databases">
        <title>The metagenome of a microbial culture collection derived from dairy environment covers the genomic content of the human microbiome.</title>
        <authorList>
            <person name="Roder T."/>
            <person name="Wuthrich D."/>
            <person name="Sattari Z."/>
            <person name="Von Ah U."/>
            <person name="Bar C."/>
            <person name="Ronchi F."/>
            <person name="Macpherson A.J."/>
            <person name="Ganal-Vonarburg S.C."/>
            <person name="Bruggmann R."/>
            <person name="Vergeres G."/>
        </authorList>
    </citation>
    <scope>NUCLEOTIDE SEQUENCE [LARGE SCALE GENOMIC DNA]</scope>
    <source>
        <strain evidence="4 5">FAM 24227</strain>
    </source>
</reference>
<dbReference type="InterPro" id="IPR001845">
    <property type="entry name" value="HTH_ArsR_DNA-bd_dom"/>
</dbReference>
<dbReference type="GO" id="GO:0003677">
    <property type="term" value="F:DNA binding"/>
    <property type="evidence" value="ECO:0007669"/>
    <property type="project" value="UniProtKB-KW"/>
</dbReference>
<keyword evidence="2" id="KW-0238">DNA-binding</keyword>
<dbReference type="SMART" id="SM00418">
    <property type="entry name" value="HTH_ARSR"/>
    <property type="match status" value="1"/>
</dbReference>
<dbReference type="Proteomes" id="UP000306420">
    <property type="component" value="Unassembled WGS sequence"/>
</dbReference>
<dbReference type="PANTHER" id="PTHR43132:SF2">
    <property type="entry name" value="ARSENICAL RESISTANCE OPERON REPRESSOR ARSR-RELATED"/>
    <property type="match status" value="1"/>
</dbReference>
<dbReference type="InterPro" id="IPR036388">
    <property type="entry name" value="WH-like_DNA-bd_sf"/>
</dbReference>
<proteinExistence type="predicted"/>
<dbReference type="Gene3D" id="1.10.10.10">
    <property type="entry name" value="Winged helix-like DNA-binding domain superfamily/Winged helix DNA-binding domain"/>
    <property type="match status" value="1"/>
</dbReference>
<gene>
    <name evidence="4" type="ORF">FEZ33_04955</name>
</gene>
<dbReference type="SUPFAM" id="SSF46785">
    <property type="entry name" value="Winged helix' DNA-binding domain"/>
    <property type="match status" value="1"/>
</dbReference>
<dbReference type="InterPro" id="IPR051011">
    <property type="entry name" value="Metal_resp_trans_reg"/>
</dbReference>
<accession>A0A5R9DX13</accession>
<evidence type="ECO:0000256" key="2">
    <source>
        <dbReference type="ARBA" id="ARBA00023125"/>
    </source>
</evidence>
<dbReference type="RefSeq" id="WP_138404293.1">
    <property type="nucleotide sequence ID" value="NZ_VBSP01000012.1"/>
</dbReference>
<dbReference type="PROSITE" id="PS50987">
    <property type="entry name" value="HTH_ARSR_2"/>
    <property type="match status" value="1"/>
</dbReference>
<name>A0A5R9DX13_9LACT</name>
<evidence type="ECO:0000256" key="1">
    <source>
        <dbReference type="ARBA" id="ARBA00023015"/>
    </source>
</evidence>
<sequence>MSQYECLNDEAIDLEMANVKNIIDTNIVEGKADIFKVLGDLNRIKIVELLAHYKQLCVYEISRFIDASVATTSHHLITLRNSGVITSEKHGKRVVYALENEEVMSLLDVAKDISMMTEKV</sequence>
<dbReference type="InterPro" id="IPR036390">
    <property type="entry name" value="WH_DNA-bd_sf"/>
</dbReference>
<evidence type="ECO:0000313" key="5">
    <source>
        <dbReference type="Proteomes" id="UP000306420"/>
    </source>
</evidence>
<dbReference type="PRINTS" id="PR00778">
    <property type="entry name" value="HTHARSR"/>
</dbReference>
<dbReference type="InterPro" id="IPR011991">
    <property type="entry name" value="ArsR-like_HTH"/>
</dbReference>